<gene>
    <name evidence="2" type="ORF">NDU88_004983</name>
</gene>
<reference evidence="2" key="1">
    <citation type="journal article" date="2022" name="bioRxiv">
        <title>Sequencing and chromosome-scale assembly of the giantPleurodeles waltlgenome.</title>
        <authorList>
            <person name="Brown T."/>
            <person name="Elewa A."/>
            <person name="Iarovenko S."/>
            <person name="Subramanian E."/>
            <person name="Araus A.J."/>
            <person name="Petzold A."/>
            <person name="Susuki M."/>
            <person name="Suzuki K.-i.T."/>
            <person name="Hayashi T."/>
            <person name="Toyoda A."/>
            <person name="Oliveira C."/>
            <person name="Osipova E."/>
            <person name="Leigh N.D."/>
            <person name="Simon A."/>
            <person name="Yun M.H."/>
        </authorList>
    </citation>
    <scope>NUCLEOTIDE SEQUENCE</scope>
    <source>
        <strain evidence="2">20211129_DDA</strain>
        <tissue evidence="2">Liver</tissue>
    </source>
</reference>
<name>A0AAV7W956_PLEWA</name>
<feature type="compositionally biased region" description="Gly residues" evidence="1">
    <location>
        <begin position="177"/>
        <end position="194"/>
    </location>
</feature>
<evidence type="ECO:0000256" key="1">
    <source>
        <dbReference type="SAM" id="MobiDB-lite"/>
    </source>
</evidence>
<dbReference type="EMBL" id="JANPWB010000002">
    <property type="protein sequence ID" value="KAJ1209609.1"/>
    <property type="molecule type" value="Genomic_DNA"/>
</dbReference>
<feature type="region of interest" description="Disordered" evidence="1">
    <location>
        <begin position="49"/>
        <end position="202"/>
    </location>
</feature>
<feature type="compositionally biased region" description="Gly residues" evidence="1">
    <location>
        <begin position="109"/>
        <end position="118"/>
    </location>
</feature>
<accession>A0AAV7W956</accession>
<dbReference type="Proteomes" id="UP001066276">
    <property type="component" value="Chromosome 1_2"/>
</dbReference>
<feature type="compositionally biased region" description="Acidic residues" evidence="1">
    <location>
        <begin position="149"/>
        <end position="174"/>
    </location>
</feature>
<sequence>MSGEAQPPVTAGDRAVAAGARVQYVVEQMMETFNTNTSDLFWQEVAGRSCDDPGEYGATQGRREGGPQVASWIASPEEGMRPGRPRTLPGGGVTVEDMHPPASHFPGGQRSGTSGGYRGLMAAPAARSKDGEPGKWVSKGPVAWGQEVAGEDDGESRENSELDFGDESVNEGEISEGFGGRSRIGGWPANGGGAFNPVGQSF</sequence>
<evidence type="ECO:0000313" key="2">
    <source>
        <dbReference type="EMBL" id="KAJ1209609.1"/>
    </source>
</evidence>
<protein>
    <submittedName>
        <fullName evidence="2">Uncharacterized protein</fullName>
    </submittedName>
</protein>
<evidence type="ECO:0000313" key="3">
    <source>
        <dbReference type="Proteomes" id="UP001066276"/>
    </source>
</evidence>
<comment type="caution">
    <text evidence="2">The sequence shown here is derived from an EMBL/GenBank/DDBJ whole genome shotgun (WGS) entry which is preliminary data.</text>
</comment>
<dbReference type="AlphaFoldDB" id="A0AAV7W956"/>
<keyword evidence="3" id="KW-1185">Reference proteome</keyword>
<proteinExistence type="predicted"/>
<organism evidence="2 3">
    <name type="scientific">Pleurodeles waltl</name>
    <name type="common">Iberian ribbed newt</name>
    <dbReference type="NCBI Taxonomy" id="8319"/>
    <lineage>
        <taxon>Eukaryota</taxon>
        <taxon>Metazoa</taxon>
        <taxon>Chordata</taxon>
        <taxon>Craniata</taxon>
        <taxon>Vertebrata</taxon>
        <taxon>Euteleostomi</taxon>
        <taxon>Amphibia</taxon>
        <taxon>Batrachia</taxon>
        <taxon>Caudata</taxon>
        <taxon>Salamandroidea</taxon>
        <taxon>Salamandridae</taxon>
        <taxon>Pleurodelinae</taxon>
        <taxon>Pleurodeles</taxon>
    </lineage>
</organism>